<dbReference type="InterPro" id="IPR055130">
    <property type="entry name" value="PreP_C"/>
</dbReference>
<keyword evidence="6" id="KW-1185">Reference proteome</keyword>
<feature type="domain" description="Peptidase M16 N-terminal" evidence="2">
    <location>
        <begin position="91"/>
        <end position="169"/>
    </location>
</feature>
<feature type="compositionally biased region" description="Polar residues" evidence="1">
    <location>
        <begin position="1068"/>
        <end position="1079"/>
    </location>
</feature>
<dbReference type="FunCoup" id="A0A0C2X8N0">
    <property type="interactions" value="10"/>
</dbReference>
<dbReference type="FunFam" id="3.30.830.10:FF:000015">
    <property type="entry name" value="Putative zinc metalloprotease"/>
    <property type="match status" value="1"/>
</dbReference>
<dbReference type="HOGENOM" id="CLU_006065_0_0_1"/>
<dbReference type="InterPro" id="IPR011249">
    <property type="entry name" value="Metalloenz_LuxS/M16"/>
</dbReference>
<dbReference type="STRING" id="946122.A0A0C2X8N0"/>
<dbReference type="Gene3D" id="3.30.830.10">
    <property type="entry name" value="Metalloenzyme, LuxS/M16 peptidase-like"/>
    <property type="match status" value="4"/>
</dbReference>
<dbReference type="PANTHER" id="PTHR43016:SF16">
    <property type="entry name" value="METALLOPROTEASE, PUTATIVE (AFU_ORTHOLOGUE AFUA_4G07610)-RELATED"/>
    <property type="match status" value="1"/>
</dbReference>
<dbReference type="GO" id="GO:0046872">
    <property type="term" value="F:metal ion binding"/>
    <property type="evidence" value="ECO:0007669"/>
    <property type="project" value="InterPro"/>
</dbReference>
<dbReference type="OrthoDB" id="4953at2759"/>
<dbReference type="InterPro" id="IPR007863">
    <property type="entry name" value="Peptidase_M16_C"/>
</dbReference>
<dbReference type="MEROPS" id="M16.A04"/>
<protein>
    <recommendedName>
        <fullName evidence="7">Mitochondrial presequence protease</fullName>
    </recommendedName>
</protein>
<dbReference type="SUPFAM" id="SSF63411">
    <property type="entry name" value="LuxS/MPP-like metallohydrolase"/>
    <property type="match status" value="4"/>
</dbReference>
<feature type="domain" description="Peptidase M16 C-terminal" evidence="3">
    <location>
        <begin position="231"/>
        <end position="427"/>
    </location>
</feature>
<evidence type="ECO:0000259" key="2">
    <source>
        <dbReference type="Pfam" id="PF00675"/>
    </source>
</evidence>
<feature type="compositionally biased region" description="Acidic residues" evidence="1">
    <location>
        <begin position="1058"/>
        <end position="1067"/>
    </location>
</feature>
<reference evidence="5 6" key="1">
    <citation type="submission" date="2014-04" db="EMBL/GenBank/DDBJ databases">
        <title>Evolutionary Origins and Diversification of the Mycorrhizal Mutualists.</title>
        <authorList>
            <consortium name="DOE Joint Genome Institute"/>
            <consortium name="Mycorrhizal Genomics Consortium"/>
            <person name="Kohler A."/>
            <person name="Kuo A."/>
            <person name="Nagy L.G."/>
            <person name="Floudas D."/>
            <person name="Copeland A."/>
            <person name="Barry K.W."/>
            <person name="Cichocki N."/>
            <person name="Veneault-Fourrey C."/>
            <person name="LaButti K."/>
            <person name="Lindquist E.A."/>
            <person name="Lipzen A."/>
            <person name="Lundell T."/>
            <person name="Morin E."/>
            <person name="Murat C."/>
            <person name="Riley R."/>
            <person name="Ohm R."/>
            <person name="Sun H."/>
            <person name="Tunlid A."/>
            <person name="Henrissat B."/>
            <person name="Grigoriev I.V."/>
            <person name="Hibbett D.S."/>
            <person name="Martin F."/>
        </authorList>
    </citation>
    <scope>NUCLEOTIDE SEQUENCE [LARGE SCALE GENOMIC DNA]</scope>
    <source>
        <strain evidence="5 6">Koide BX008</strain>
    </source>
</reference>
<dbReference type="InterPro" id="IPR011765">
    <property type="entry name" value="Pept_M16_N"/>
</dbReference>
<dbReference type="Proteomes" id="UP000054549">
    <property type="component" value="Unassembled WGS sequence"/>
</dbReference>
<dbReference type="Pfam" id="PF00675">
    <property type="entry name" value="Peptidase_M16"/>
    <property type="match status" value="1"/>
</dbReference>
<dbReference type="Pfam" id="PF22516">
    <property type="entry name" value="PreP_C"/>
    <property type="match status" value="1"/>
</dbReference>
<evidence type="ECO:0000259" key="4">
    <source>
        <dbReference type="Pfam" id="PF22516"/>
    </source>
</evidence>
<proteinExistence type="predicted"/>
<dbReference type="InParanoid" id="A0A0C2X8N0"/>
<evidence type="ECO:0000313" key="6">
    <source>
        <dbReference type="Proteomes" id="UP000054549"/>
    </source>
</evidence>
<dbReference type="EMBL" id="KN818223">
    <property type="protein sequence ID" value="KIL70742.1"/>
    <property type="molecule type" value="Genomic_DNA"/>
</dbReference>
<organism evidence="5 6">
    <name type="scientific">Amanita muscaria (strain Koide BX008)</name>
    <dbReference type="NCBI Taxonomy" id="946122"/>
    <lineage>
        <taxon>Eukaryota</taxon>
        <taxon>Fungi</taxon>
        <taxon>Dikarya</taxon>
        <taxon>Basidiomycota</taxon>
        <taxon>Agaricomycotina</taxon>
        <taxon>Agaricomycetes</taxon>
        <taxon>Agaricomycetidae</taxon>
        <taxon>Agaricales</taxon>
        <taxon>Pluteineae</taxon>
        <taxon>Amanitaceae</taxon>
        <taxon>Amanita</taxon>
    </lineage>
</organism>
<feature type="region of interest" description="Disordered" evidence="1">
    <location>
        <begin position="1058"/>
        <end position="1079"/>
    </location>
</feature>
<sequence>MSHSPLSTRSLRSRDAHVAVAEAILPSQLGTIRSAPENYGNFDLLQRVKLDFTDVTVSKWRSRVTGLSVVHLDYDAPLVNGYFVVATEIFNDSGCPHTLEHLVFMGSKKFPYKGFLDILANRGFSNGTNAWTDQDHTAYTISTAGEKGFLQLLPIYVDHILHPTITDAGFITEVHHIDGKGHDSGVVYSEMQGRENTSGDLMALRLQRLLDPPGSAYRSETGGLMEALRVLTADQIREYHGSYYVPHNLTLIAAGKFSDGTSSLLKVVQEQVEPTIVEHRGGHGPRPPGWKRPFLETSSANRPAIAQTMKETVEFPEKDESMGELIICFMGPPPNAFLERKALDILGLYLTSSAVAPLNKEYIETDSPLCSYIYFGEDTRATRVNLPVYINSIPTEHLDGFNERFKASLERVAGDGIDMQRMSMVINRDERQLRRKLESAKGDAFSANIVTDFLYGAEDGSELKASTDEINQYAELRRWTNEQWSGLLRKYYIDSHAIVVIGKPSSSLADNLEADEKARIAEQVKRLGSEGLAQAQKVLDEAKAEHAKPIPTEIITQFRLPSVKGISWIPVQSVQEPGVGRTSRSNLTSALLKHVTSDGSQLPFFVQYDHVESSFVSIHAFFSLNQLPARLKPLISTYLTAFFSLPVIRQSGERLTHEEVINKLDNETVSYDAGLGLSGTSTDSFRISISVEVAKYETAISWLRDLVYGAQFDRERLQIAVAKIQQALPELKRDGSNILSSLTSQLLFGEDSIPRSGGILSQMEFIPQLARRLQESPDEVIADMEEVRRHMTNPSGVRFSVTGNVLSLEKPRSTWQNYFKPTLPEGPLSPVPLAAETLSDIGRNPAKKAIVMSLPTVESSFVTHTAKGIAGFSHPEYLVLRVAVEVLNATESYLWRYIRGSGLAYGAYISMDVEAGLFNFSLYRSSNSMKAFEEAANMIRGLVDGKIEFDTTIFDAAKSSIVYGVAQNVSTPARAAMVSFSNQALKNISQNHQIDLLEKYQEIRKEEVLDAMRKYLLPLFDSSKSTVVVVTAPGKSEEIGKGLTQAGFDVTQRQLEIDPSELEDADWTSESGSESNESQ</sequence>
<evidence type="ECO:0000259" key="3">
    <source>
        <dbReference type="Pfam" id="PF05193"/>
    </source>
</evidence>
<accession>A0A0C2X8N0</accession>
<gene>
    <name evidence="5" type="ORF">M378DRAFT_6664</name>
</gene>
<feature type="domain" description="Presequence protease mitochondrial-type C-terminal" evidence="4">
    <location>
        <begin position="861"/>
        <end position="948"/>
    </location>
</feature>
<evidence type="ECO:0008006" key="7">
    <source>
        <dbReference type="Google" id="ProtNLM"/>
    </source>
</evidence>
<dbReference type="FunFam" id="3.30.830.10:FF:000031">
    <property type="entry name" value="Putative zinc metalloprotease"/>
    <property type="match status" value="1"/>
</dbReference>
<name>A0A0C2X8N0_AMAMK</name>
<dbReference type="Pfam" id="PF05193">
    <property type="entry name" value="Peptidase_M16_C"/>
    <property type="match status" value="1"/>
</dbReference>
<dbReference type="AlphaFoldDB" id="A0A0C2X8N0"/>
<dbReference type="PANTHER" id="PTHR43016">
    <property type="entry name" value="PRESEQUENCE PROTEASE"/>
    <property type="match status" value="1"/>
</dbReference>
<evidence type="ECO:0000313" key="5">
    <source>
        <dbReference type="EMBL" id="KIL70742.1"/>
    </source>
</evidence>
<evidence type="ECO:0000256" key="1">
    <source>
        <dbReference type="SAM" id="MobiDB-lite"/>
    </source>
</evidence>